<accession>A0ACD5IFV9</accession>
<dbReference type="EMBL" id="CP130946">
    <property type="protein sequence ID" value="XRP72466.1"/>
    <property type="molecule type" value="Genomic_DNA"/>
</dbReference>
<sequence length="133" mass="14886">MAVFSYVDHDADIGVIGRGRTLEESFEGLAQVRATRSVRIDFEEEDLELALVTSLNTLLVEAGIRGLVLGRFRLVRDNSHWQGEAWGEPWRERTWVGGRTGWSSCVPRSAPRGEQSPPEQKNIPANCCFWGNG</sequence>
<protein>
    <submittedName>
        <fullName evidence="1">Archease</fullName>
    </submittedName>
</protein>
<organism evidence="1 2">
    <name type="scientific">Acidithiobacillus ferruginosus</name>
    <dbReference type="NCBI Taxonomy" id="3063951"/>
    <lineage>
        <taxon>Bacteria</taxon>
        <taxon>Pseudomonadati</taxon>
        <taxon>Pseudomonadota</taxon>
        <taxon>Acidithiobacillia</taxon>
        <taxon>Acidithiobacillales</taxon>
        <taxon>Acidithiobacillaceae</taxon>
        <taxon>Acidithiobacillus</taxon>
    </lineage>
</organism>
<gene>
    <name evidence="1" type="ORF">HF292_011775</name>
</gene>
<reference evidence="1 2" key="1">
    <citation type="journal article" date="2021" name="ISME J.">
        <title>Genomic evolution of the class Acidithiobacillia: deep-branching Proteobacteria living in extreme acidic conditions.</title>
        <authorList>
            <person name="Moya-Beltran A."/>
            <person name="Beard S."/>
            <person name="Rojas-Villalobos C."/>
            <person name="Issotta F."/>
            <person name="Gallardo Y."/>
            <person name="Ulloa R."/>
            <person name="Giaveno A."/>
            <person name="Degli Esposti M."/>
            <person name="Johnson D.B."/>
            <person name="Quatrini R."/>
        </authorList>
    </citation>
    <scope>NUCLEOTIDE SEQUENCE [LARGE SCALE GENOMIC DNA]</scope>
    <source>
        <strain evidence="1 2">CF3</strain>
    </source>
</reference>
<evidence type="ECO:0000313" key="2">
    <source>
        <dbReference type="Proteomes" id="UP001196097"/>
    </source>
</evidence>
<proteinExistence type="predicted"/>
<evidence type="ECO:0000313" key="1">
    <source>
        <dbReference type="EMBL" id="XRP72466.1"/>
    </source>
</evidence>
<dbReference type="Proteomes" id="UP001196097">
    <property type="component" value="Chromosome"/>
</dbReference>
<name>A0ACD5IFV9_9PROT</name>
<keyword evidence="2" id="KW-1185">Reference proteome</keyword>